<organism evidence="2 3">
    <name type="scientific">Rhodococcoides trifolii</name>
    <dbReference type="NCBI Taxonomy" id="908250"/>
    <lineage>
        <taxon>Bacteria</taxon>
        <taxon>Bacillati</taxon>
        <taxon>Actinomycetota</taxon>
        <taxon>Actinomycetes</taxon>
        <taxon>Mycobacteriales</taxon>
        <taxon>Nocardiaceae</taxon>
        <taxon>Rhodococcoides</taxon>
    </lineage>
</organism>
<sequence length="338" mass="35256">MTVSPFAGVATGVGSWPGTDVREAAASVVGELPLLPHLAELPKRGLGADMIGRAGALLVDIELDAATSGYRISTRPSRTGRLAADFLAEDLDVLEEVWETAGLRGSGLLKVQVAGPFTIAAEIELGNGHRALTDRGALRDIAASIAEGVAVHADEVARRLGADVLVQFDEPRLAEVLAGTVRDVTSLDSARAVPAPDVVSILDEAVARIGRPVAVHSCARDVPFEVFGRSTLSAVSFDLSLLTPDRYDAVGEILQAGGTLVAGVVPTTEPARVPTWREAVTPVVELIDRLGFERSVLRDQISVSPVCGLSGASLSWARTALALVGDVQRALGDDPDSL</sequence>
<dbReference type="EMBL" id="BMCU01000002">
    <property type="protein sequence ID" value="GGG06211.1"/>
    <property type="molecule type" value="Genomic_DNA"/>
</dbReference>
<dbReference type="GO" id="GO:0008270">
    <property type="term" value="F:zinc ion binding"/>
    <property type="evidence" value="ECO:0007669"/>
    <property type="project" value="InterPro"/>
</dbReference>
<name>A0A917D1K5_9NOCA</name>
<dbReference type="AlphaFoldDB" id="A0A917D1K5"/>
<dbReference type="GO" id="GO:0003871">
    <property type="term" value="F:5-methyltetrahydropteroyltriglutamate-homocysteine S-methyltransferase activity"/>
    <property type="evidence" value="ECO:0007669"/>
    <property type="project" value="InterPro"/>
</dbReference>
<protein>
    <submittedName>
        <fullName evidence="2">Methionine synthase</fullName>
    </submittedName>
</protein>
<gene>
    <name evidence="2" type="ORF">GCM10007304_20410</name>
</gene>
<dbReference type="InterPro" id="IPR002629">
    <property type="entry name" value="Met_Synth_C/arc"/>
</dbReference>
<reference evidence="2" key="2">
    <citation type="submission" date="2020-09" db="EMBL/GenBank/DDBJ databases">
        <authorList>
            <person name="Sun Q."/>
            <person name="Sedlacek I."/>
        </authorList>
    </citation>
    <scope>NUCLEOTIDE SEQUENCE</scope>
    <source>
        <strain evidence="2">CCM 7905</strain>
    </source>
</reference>
<proteinExistence type="predicted"/>
<feature type="domain" description="Cobalamin-independent methionine synthase MetE C-terminal/archaeal" evidence="1">
    <location>
        <begin position="11"/>
        <end position="327"/>
    </location>
</feature>
<evidence type="ECO:0000313" key="2">
    <source>
        <dbReference type="EMBL" id="GGG06211.1"/>
    </source>
</evidence>
<dbReference type="CDD" id="cd03310">
    <property type="entry name" value="CIMS_like"/>
    <property type="match status" value="1"/>
</dbReference>
<dbReference type="SUPFAM" id="SSF51726">
    <property type="entry name" value="UROD/MetE-like"/>
    <property type="match status" value="1"/>
</dbReference>
<dbReference type="Pfam" id="PF01717">
    <property type="entry name" value="Meth_synt_2"/>
    <property type="match status" value="1"/>
</dbReference>
<reference evidence="2" key="1">
    <citation type="journal article" date="2014" name="Int. J. Syst. Evol. Microbiol.">
        <title>Complete genome sequence of Corynebacterium casei LMG S-19264T (=DSM 44701T), isolated from a smear-ripened cheese.</title>
        <authorList>
            <consortium name="US DOE Joint Genome Institute (JGI-PGF)"/>
            <person name="Walter F."/>
            <person name="Albersmeier A."/>
            <person name="Kalinowski J."/>
            <person name="Ruckert C."/>
        </authorList>
    </citation>
    <scope>NUCLEOTIDE SEQUENCE</scope>
    <source>
        <strain evidence="2">CCM 7905</strain>
    </source>
</reference>
<keyword evidence="3" id="KW-1185">Reference proteome</keyword>
<evidence type="ECO:0000259" key="1">
    <source>
        <dbReference type="Pfam" id="PF01717"/>
    </source>
</evidence>
<dbReference type="GO" id="GO:0009086">
    <property type="term" value="P:methionine biosynthetic process"/>
    <property type="evidence" value="ECO:0007669"/>
    <property type="project" value="InterPro"/>
</dbReference>
<dbReference type="RefSeq" id="WP_188544676.1">
    <property type="nucleotide sequence ID" value="NZ_BMCU01000002.1"/>
</dbReference>
<accession>A0A917D1K5</accession>
<evidence type="ECO:0000313" key="3">
    <source>
        <dbReference type="Proteomes" id="UP000654257"/>
    </source>
</evidence>
<dbReference type="Proteomes" id="UP000654257">
    <property type="component" value="Unassembled WGS sequence"/>
</dbReference>
<dbReference type="Gene3D" id="3.20.20.210">
    <property type="match status" value="1"/>
</dbReference>
<dbReference type="InterPro" id="IPR038071">
    <property type="entry name" value="UROD/MetE-like_sf"/>
</dbReference>
<comment type="caution">
    <text evidence="2">The sequence shown here is derived from an EMBL/GenBank/DDBJ whole genome shotgun (WGS) entry which is preliminary data.</text>
</comment>